<keyword evidence="2" id="KW-1185">Reference proteome</keyword>
<dbReference type="OrthoDB" id="375484at2157"/>
<dbReference type="KEGG" id="tga:TGAM_0458"/>
<accession>C5A3Z8</accession>
<evidence type="ECO:0000313" key="1">
    <source>
        <dbReference type="EMBL" id="ACS32960.1"/>
    </source>
</evidence>
<dbReference type="PaxDb" id="593117-TGAM_0458"/>
<gene>
    <name evidence="1" type="ordered locus">TGAM_0458</name>
</gene>
<dbReference type="HOGENOM" id="CLU_3113273_0_0_2"/>
<dbReference type="Proteomes" id="UP000001488">
    <property type="component" value="Chromosome"/>
</dbReference>
<dbReference type="PATRIC" id="fig|593117.10.peg.454"/>
<organism evidence="1 2">
    <name type="scientific">Thermococcus gammatolerans (strain DSM 15229 / JCM 11827 / EJ3)</name>
    <dbReference type="NCBI Taxonomy" id="593117"/>
    <lineage>
        <taxon>Archaea</taxon>
        <taxon>Methanobacteriati</taxon>
        <taxon>Methanobacteriota</taxon>
        <taxon>Thermococci</taxon>
        <taxon>Thermococcales</taxon>
        <taxon>Thermococcaceae</taxon>
        <taxon>Thermococcus</taxon>
    </lineage>
</organism>
<name>C5A3Z8_THEGJ</name>
<dbReference type="GeneID" id="54763099"/>
<dbReference type="STRING" id="593117.TGAM_0458"/>
<dbReference type="eggNOG" id="arCOG13106">
    <property type="taxonomic scope" value="Archaea"/>
</dbReference>
<proteinExistence type="predicted"/>
<dbReference type="RefSeq" id="WP_015858078.1">
    <property type="nucleotide sequence ID" value="NC_012804.1"/>
</dbReference>
<evidence type="ECO:0000313" key="2">
    <source>
        <dbReference type="Proteomes" id="UP000001488"/>
    </source>
</evidence>
<dbReference type="AlphaFoldDB" id="C5A3Z8"/>
<protein>
    <submittedName>
        <fullName evidence="1">Uncharacterized protein</fullName>
    </submittedName>
</protein>
<sequence>MGEDMTIEVKVPISGDELKRLLEGRGRKKNWEKLFGIAKELPEFREEDRVDVRI</sequence>
<reference evidence="1 2" key="1">
    <citation type="journal article" date="2007" name="Genome Biol.">
        <title>Genome analysis and genome-wide proteomics of Thermococcus gammatolerans, the most radioresistant organism known amongst the Archaea.</title>
        <authorList>
            <person name="Zivanovic Y."/>
            <person name="Armengaud J."/>
            <person name="Lagorce A."/>
            <person name="Leplat C."/>
            <person name="Guerin P."/>
            <person name="Dutertre M."/>
            <person name="Anthouard V."/>
            <person name="Forterre P."/>
            <person name="Wincker P."/>
            <person name="Confalonieri F."/>
        </authorList>
    </citation>
    <scope>NUCLEOTIDE SEQUENCE [LARGE SCALE GENOMIC DNA]</scope>
    <source>
        <strain evidence="2">DSM 15229 / JCM 11827 / EJ3</strain>
    </source>
</reference>
<dbReference type="EMBL" id="CP001398">
    <property type="protein sequence ID" value="ACS32960.1"/>
    <property type="molecule type" value="Genomic_DNA"/>
</dbReference>